<dbReference type="InterPro" id="IPR011110">
    <property type="entry name" value="Reg_prop"/>
</dbReference>
<reference evidence="12 13" key="1">
    <citation type="submission" date="2021-12" db="EMBL/GenBank/DDBJ databases">
        <title>Mucilaginibacter roseus genome.</title>
        <authorList>
            <person name="Ferreira J.R."/>
            <person name="Newman J.D."/>
        </authorList>
    </citation>
    <scope>NUCLEOTIDE SEQUENCE [LARGE SCALE GENOMIC DNA]</scope>
    <source>
        <strain evidence="12 13">LMG 28454</strain>
    </source>
</reference>
<feature type="domain" description="HTH araC/xylS-type" evidence="9">
    <location>
        <begin position="1261"/>
        <end position="1360"/>
    </location>
</feature>
<evidence type="ECO:0000259" key="11">
    <source>
        <dbReference type="PROSITE" id="PS50110"/>
    </source>
</evidence>
<dbReference type="PROSITE" id="PS00041">
    <property type="entry name" value="HTH_ARAC_FAMILY_1"/>
    <property type="match status" value="1"/>
</dbReference>
<dbReference type="EC" id="2.7.13.3" evidence="2"/>
<keyword evidence="4" id="KW-0805">Transcription regulation</keyword>
<keyword evidence="3 7" id="KW-0597">Phosphoprotein</keyword>
<evidence type="ECO:0000256" key="1">
    <source>
        <dbReference type="ARBA" id="ARBA00000085"/>
    </source>
</evidence>
<dbReference type="SMART" id="SM00448">
    <property type="entry name" value="REC"/>
    <property type="match status" value="1"/>
</dbReference>
<dbReference type="Gene3D" id="3.40.50.2300">
    <property type="match status" value="1"/>
</dbReference>
<dbReference type="InterPro" id="IPR018060">
    <property type="entry name" value="HTH_AraC"/>
</dbReference>
<dbReference type="Gene3D" id="3.30.565.10">
    <property type="entry name" value="Histidine kinase-like ATPase, C-terminal domain"/>
    <property type="match status" value="1"/>
</dbReference>
<comment type="catalytic activity">
    <reaction evidence="1">
        <text>ATP + protein L-histidine = ADP + protein N-phospho-L-histidine.</text>
        <dbReference type="EC" id="2.7.13.3"/>
    </reaction>
</comment>
<feature type="domain" description="Response regulatory" evidence="11">
    <location>
        <begin position="1114"/>
        <end position="1229"/>
    </location>
</feature>
<gene>
    <name evidence="12" type="ORF">LT679_14890</name>
</gene>
<proteinExistence type="predicted"/>
<dbReference type="PANTHER" id="PTHR43547:SF2">
    <property type="entry name" value="HYBRID SIGNAL TRANSDUCTION HISTIDINE KINASE C"/>
    <property type="match status" value="1"/>
</dbReference>
<dbReference type="InterPro" id="IPR015943">
    <property type="entry name" value="WD40/YVTN_repeat-like_dom_sf"/>
</dbReference>
<feature type="domain" description="Histidine kinase" evidence="10">
    <location>
        <begin position="831"/>
        <end position="1066"/>
    </location>
</feature>
<dbReference type="SMART" id="SM00387">
    <property type="entry name" value="HATPase_c"/>
    <property type="match status" value="1"/>
</dbReference>
<protein>
    <recommendedName>
        <fullName evidence="2">histidine kinase</fullName>
        <ecNumber evidence="2">2.7.13.3</ecNumber>
    </recommendedName>
</protein>
<evidence type="ECO:0000259" key="10">
    <source>
        <dbReference type="PROSITE" id="PS50109"/>
    </source>
</evidence>
<dbReference type="CDD" id="cd00146">
    <property type="entry name" value="PKD"/>
    <property type="match status" value="1"/>
</dbReference>
<dbReference type="InterPro" id="IPR011123">
    <property type="entry name" value="Y_Y_Y"/>
</dbReference>
<dbReference type="PANTHER" id="PTHR43547">
    <property type="entry name" value="TWO-COMPONENT HISTIDINE KINASE"/>
    <property type="match status" value="1"/>
</dbReference>
<dbReference type="InterPro" id="IPR013783">
    <property type="entry name" value="Ig-like_fold"/>
</dbReference>
<dbReference type="Gene3D" id="1.10.10.60">
    <property type="entry name" value="Homeodomain-like"/>
    <property type="match status" value="2"/>
</dbReference>
<dbReference type="SMART" id="SM00342">
    <property type="entry name" value="HTH_ARAC"/>
    <property type="match status" value="1"/>
</dbReference>
<evidence type="ECO:0000313" key="12">
    <source>
        <dbReference type="EMBL" id="MCD8741899.1"/>
    </source>
</evidence>
<dbReference type="InterPro" id="IPR011006">
    <property type="entry name" value="CheY-like_superfamily"/>
</dbReference>
<dbReference type="SUPFAM" id="SSF55874">
    <property type="entry name" value="ATPase domain of HSP90 chaperone/DNA topoisomerase II/histidine kinase"/>
    <property type="match status" value="1"/>
</dbReference>
<keyword evidence="8" id="KW-0472">Membrane</keyword>
<dbReference type="Proteomes" id="UP001199919">
    <property type="component" value="Unassembled WGS sequence"/>
</dbReference>
<dbReference type="SUPFAM" id="SSF47384">
    <property type="entry name" value="Homodimeric domain of signal transducing histidine kinase"/>
    <property type="match status" value="1"/>
</dbReference>
<evidence type="ECO:0000313" key="13">
    <source>
        <dbReference type="Proteomes" id="UP001199919"/>
    </source>
</evidence>
<evidence type="ECO:0000256" key="5">
    <source>
        <dbReference type="ARBA" id="ARBA00023125"/>
    </source>
</evidence>
<dbReference type="CDD" id="cd17574">
    <property type="entry name" value="REC_OmpR"/>
    <property type="match status" value="1"/>
</dbReference>
<dbReference type="Pfam" id="PF00512">
    <property type="entry name" value="HisKA"/>
    <property type="match status" value="1"/>
</dbReference>
<keyword evidence="8" id="KW-1133">Transmembrane helix</keyword>
<organism evidence="12 13">
    <name type="scientific">Mucilaginibacter roseus</name>
    <dbReference type="NCBI Taxonomy" id="1528868"/>
    <lineage>
        <taxon>Bacteria</taxon>
        <taxon>Pseudomonadati</taxon>
        <taxon>Bacteroidota</taxon>
        <taxon>Sphingobacteriia</taxon>
        <taxon>Sphingobacteriales</taxon>
        <taxon>Sphingobacteriaceae</taxon>
        <taxon>Mucilaginibacter</taxon>
    </lineage>
</organism>
<dbReference type="SUPFAM" id="SSF52172">
    <property type="entry name" value="CheY-like"/>
    <property type="match status" value="1"/>
</dbReference>
<dbReference type="InterPro" id="IPR004358">
    <property type="entry name" value="Sig_transdc_His_kin-like_C"/>
</dbReference>
<dbReference type="PROSITE" id="PS01124">
    <property type="entry name" value="HTH_ARAC_FAMILY_2"/>
    <property type="match status" value="1"/>
</dbReference>
<dbReference type="PROSITE" id="PS50110">
    <property type="entry name" value="RESPONSE_REGULATORY"/>
    <property type="match status" value="1"/>
</dbReference>
<evidence type="ECO:0000256" key="8">
    <source>
        <dbReference type="SAM" id="Phobius"/>
    </source>
</evidence>
<keyword evidence="5" id="KW-0238">DNA-binding</keyword>
<feature type="modified residue" description="4-aspartylphosphate" evidence="7">
    <location>
        <position position="1162"/>
    </location>
</feature>
<dbReference type="InterPro" id="IPR036097">
    <property type="entry name" value="HisK_dim/P_sf"/>
</dbReference>
<dbReference type="Gene3D" id="2.130.10.10">
    <property type="entry name" value="YVTN repeat-like/Quinoprotein amine dehydrogenase"/>
    <property type="match status" value="4"/>
</dbReference>
<evidence type="ECO:0000256" key="4">
    <source>
        <dbReference type="ARBA" id="ARBA00023015"/>
    </source>
</evidence>
<evidence type="ECO:0000256" key="7">
    <source>
        <dbReference type="PROSITE-ProRule" id="PRU00169"/>
    </source>
</evidence>
<keyword evidence="13" id="KW-1185">Reference proteome</keyword>
<evidence type="ECO:0000256" key="6">
    <source>
        <dbReference type="ARBA" id="ARBA00023163"/>
    </source>
</evidence>
<dbReference type="SMART" id="SM00388">
    <property type="entry name" value="HisKA"/>
    <property type="match status" value="1"/>
</dbReference>
<name>A0ABS8U7L0_9SPHI</name>
<dbReference type="InterPro" id="IPR003594">
    <property type="entry name" value="HATPase_dom"/>
</dbReference>
<dbReference type="Pfam" id="PF12833">
    <property type="entry name" value="HTH_18"/>
    <property type="match status" value="1"/>
</dbReference>
<dbReference type="InterPro" id="IPR005467">
    <property type="entry name" value="His_kinase_dom"/>
</dbReference>
<evidence type="ECO:0000256" key="2">
    <source>
        <dbReference type="ARBA" id="ARBA00012438"/>
    </source>
</evidence>
<keyword evidence="6" id="KW-0804">Transcription</keyword>
<dbReference type="RefSeq" id="WP_232178395.1">
    <property type="nucleotide sequence ID" value="NZ_JAJPWV010000004.1"/>
</dbReference>
<dbReference type="Gene3D" id="2.60.40.10">
    <property type="entry name" value="Immunoglobulins"/>
    <property type="match status" value="1"/>
</dbReference>
<dbReference type="InterPro" id="IPR003661">
    <property type="entry name" value="HisK_dim/P_dom"/>
</dbReference>
<dbReference type="Pfam" id="PF02518">
    <property type="entry name" value="HATPase_c"/>
    <property type="match status" value="1"/>
</dbReference>
<dbReference type="SUPFAM" id="SSF63829">
    <property type="entry name" value="Calcium-dependent phosphotriesterase"/>
    <property type="match status" value="1"/>
</dbReference>
<keyword evidence="8" id="KW-0812">Transmembrane</keyword>
<dbReference type="PROSITE" id="PS50109">
    <property type="entry name" value="HIS_KIN"/>
    <property type="match status" value="1"/>
</dbReference>
<dbReference type="InterPro" id="IPR011047">
    <property type="entry name" value="Quinoprotein_ADH-like_sf"/>
</dbReference>
<feature type="transmembrane region" description="Helical" evidence="8">
    <location>
        <begin position="784"/>
        <end position="802"/>
    </location>
</feature>
<sequence length="1365" mass="154476">MPSILCRKIITGTLYAVCTWLCLTLTAVTVKAQDMVFDHIGNNEGLSNSTIQAIIQDKRGFMWIGTRDGLNLYDGRQITVFRNVPGVLNSLSDNFITCLYTDRENNLWVGTSNGLNQYNNHLRTFTAYVGKDQPGVALHGNRVNAIFEDTQKRLWIGTNGGLNLMDRSSGTFKLMHSGGAVNCIFQDRDKNIWLGTERGLVNYTAKGEPIFNTAVSSIQQDSNGNLWLATESNGLISYNIAKNTPTFYRHSDADPNSLGSDLILALLADKRGQIWVGTINGGLNIFNPATNGFKKHTYRVGFEDGLSQRTISALFEDRQGNYWIGTHRGGVNVYSPKARKFKVYRQQPSGKGLSYNDVKCFEQDHLGRIWIGTDGGGLNLFDKAGNTFKVYNNKVNDRNSLGSDAVLDLTEDRQKRMWIATWGGGLNLFNPQTQSFTKYINKADDATSLSSNFVQKVYQDNEGKLWVGTYFGGLNIFQPESGKFRRIIRGSGNSVLSGNNILSINEDAYNDLWIGTDDGGLNRYNKQTGAFKHYFTQAPRMPDIRVIFSDSKKRLWIGQSGLYVFDRKADTFRVVTNNAGLDHVFIKGITEDNSGQLWISTSNGLLRFNPETNKVTTYNTSDGLQAMEFEANAFMKARDGEMYFGGINGFNTFYPEKINANTYMPPVYITGFQIFNREVFIGPGSPLKQDISITKTIRLDYQQSSISFAFAALNYIAPQNNLYAYKLSGIDKNYVYTKANKAVYTNLDPGTYTFHVKAANNDGLWNNKGVSLTIIITPPWWQTWWFKVIVALFAGAAVYIFLRYRHQQQLKKLEEQKREEIHQTQLQFFTNISHEFRTPLSLILGPVENLINSDQQKPGTELAQAHSTIYRNAKRLMHLVSELMDFRKAESGSLRLKVAQGNIALFLQEITGEFSNWALQKGITFNIDISNARDAVLFDRQVLEKILLNLINNALKYTNNGGEVWVKLLFDPEKYVSRFTHELKIDNAYSGREYMYIVVADTGVGISAESMPNLFQRYYRIASAHLGSGIGLAFVKTLTLLHKGYIKVYSKRNGGTDILIALPITETDYSAAERWKANTDTAADLFSNDDFFEYTEENVVEQIDDHSGKHHLKNILLVDDNVELRNFLQDSLQKHFRITVAGNGVEGLAKVEAQTPDLIISDVMMPEMDGMEFCRHVKQDWQTMHIPFIMLTARNALEAQLEGIGSGADSYLPKPVSINLLLLTINNIFNRQNRLKNRYTEDYAFEAKDAARTEKNRQFINDLIRIIEESIADPLLDVQYLCDALNMSRTKLYELIKQLTGQSIIEFIRTVRLNKAKHILTHEEISIAEVILRVGIQTQAYFTKAFKKEFGKTPSQYLQELEKKD</sequence>
<dbReference type="CDD" id="cd00075">
    <property type="entry name" value="HATPase"/>
    <property type="match status" value="1"/>
</dbReference>
<accession>A0ABS8U7L0</accession>
<dbReference type="InterPro" id="IPR001789">
    <property type="entry name" value="Sig_transdc_resp-reg_receiver"/>
</dbReference>
<dbReference type="InterPro" id="IPR018062">
    <property type="entry name" value="HTH_AraC-typ_CS"/>
</dbReference>
<evidence type="ECO:0000256" key="3">
    <source>
        <dbReference type="ARBA" id="ARBA00022553"/>
    </source>
</evidence>
<dbReference type="Pfam" id="PF00072">
    <property type="entry name" value="Response_reg"/>
    <property type="match status" value="1"/>
</dbReference>
<dbReference type="Pfam" id="PF07494">
    <property type="entry name" value="Reg_prop"/>
    <property type="match status" value="11"/>
</dbReference>
<dbReference type="PRINTS" id="PR00344">
    <property type="entry name" value="BCTRLSENSOR"/>
</dbReference>
<dbReference type="SUPFAM" id="SSF46689">
    <property type="entry name" value="Homeodomain-like"/>
    <property type="match status" value="1"/>
</dbReference>
<dbReference type="InterPro" id="IPR036890">
    <property type="entry name" value="HATPase_C_sf"/>
</dbReference>
<comment type="caution">
    <text evidence="12">The sequence shown here is derived from an EMBL/GenBank/DDBJ whole genome shotgun (WGS) entry which is preliminary data.</text>
</comment>
<dbReference type="EMBL" id="JAJPWV010000004">
    <property type="protein sequence ID" value="MCD8741899.1"/>
    <property type="molecule type" value="Genomic_DNA"/>
</dbReference>
<dbReference type="Gene3D" id="1.10.287.130">
    <property type="match status" value="1"/>
</dbReference>
<dbReference type="CDD" id="cd00082">
    <property type="entry name" value="HisKA"/>
    <property type="match status" value="1"/>
</dbReference>
<evidence type="ECO:0000259" key="9">
    <source>
        <dbReference type="PROSITE" id="PS01124"/>
    </source>
</evidence>
<dbReference type="SUPFAM" id="SSF50998">
    <property type="entry name" value="Quinoprotein alcohol dehydrogenase-like"/>
    <property type="match status" value="1"/>
</dbReference>
<dbReference type="Pfam" id="PF07495">
    <property type="entry name" value="Y_Y_Y"/>
    <property type="match status" value="1"/>
</dbReference>
<dbReference type="InterPro" id="IPR009057">
    <property type="entry name" value="Homeodomain-like_sf"/>
</dbReference>